<dbReference type="InterPro" id="IPR006768">
    <property type="entry name" value="Cwf19-like_C_dom-1"/>
</dbReference>
<evidence type="ECO:0008006" key="7">
    <source>
        <dbReference type="Google" id="ProtNLM"/>
    </source>
</evidence>
<evidence type="ECO:0000259" key="3">
    <source>
        <dbReference type="Pfam" id="PF04676"/>
    </source>
</evidence>
<proteinExistence type="inferred from homology"/>
<feature type="region of interest" description="Disordered" evidence="2">
    <location>
        <begin position="289"/>
        <end position="334"/>
    </location>
</feature>
<feature type="domain" description="Cwf19-like protein C-terminal" evidence="3">
    <location>
        <begin position="541"/>
        <end position="668"/>
    </location>
</feature>
<evidence type="ECO:0000259" key="4">
    <source>
        <dbReference type="Pfam" id="PF04677"/>
    </source>
</evidence>
<dbReference type="OrthoDB" id="2113965at2759"/>
<accession>A0A9Q3HJK2</accession>
<gene>
    <name evidence="5" type="ORF">O181_047521</name>
</gene>
<dbReference type="GO" id="GO:0071014">
    <property type="term" value="C:post-mRNA release spliceosomal complex"/>
    <property type="evidence" value="ECO:0007669"/>
    <property type="project" value="TreeGrafter"/>
</dbReference>
<dbReference type="Gene3D" id="3.30.428.10">
    <property type="entry name" value="HIT-like"/>
    <property type="match status" value="1"/>
</dbReference>
<comment type="similarity">
    <text evidence="1">Belongs to the CWF19 family.</text>
</comment>
<keyword evidence="6" id="KW-1185">Reference proteome</keyword>
<feature type="compositionally biased region" description="Low complexity" evidence="2">
    <location>
        <begin position="163"/>
        <end position="179"/>
    </location>
</feature>
<dbReference type="SUPFAM" id="SSF54197">
    <property type="entry name" value="HIT-like"/>
    <property type="match status" value="1"/>
</dbReference>
<feature type="region of interest" description="Disordered" evidence="2">
    <location>
        <begin position="158"/>
        <end position="217"/>
    </location>
</feature>
<dbReference type="InterPro" id="IPR006767">
    <property type="entry name" value="Cwf19-like_C_dom-2"/>
</dbReference>
<dbReference type="AlphaFoldDB" id="A0A9Q3HJK2"/>
<dbReference type="Pfam" id="PF04676">
    <property type="entry name" value="CwfJ_C_2"/>
    <property type="match status" value="1"/>
</dbReference>
<dbReference type="InterPro" id="IPR036265">
    <property type="entry name" value="HIT-like_sf"/>
</dbReference>
<feature type="compositionally biased region" description="Low complexity" evidence="2">
    <location>
        <begin position="196"/>
        <end position="217"/>
    </location>
</feature>
<feature type="compositionally biased region" description="Basic and acidic residues" evidence="2">
    <location>
        <begin position="318"/>
        <end position="329"/>
    </location>
</feature>
<dbReference type="PANTHER" id="PTHR12072:SF5">
    <property type="entry name" value="CWF19-LIKE PROTEIN 2"/>
    <property type="match status" value="1"/>
</dbReference>
<feature type="domain" description="Cwf19-like C-terminal" evidence="4">
    <location>
        <begin position="407"/>
        <end position="532"/>
    </location>
</feature>
<protein>
    <recommendedName>
        <fullName evidence="7">Cwf19-like C-terminal domain-containing protein</fullName>
    </recommendedName>
</protein>
<reference evidence="5" key="1">
    <citation type="submission" date="2021-03" db="EMBL/GenBank/DDBJ databases">
        <title>Draft genome sequence of rust myrtle Austropuccinia psidii MF-1, a brazilian biotype.</title>
        <authorList>
            <person name="Quecine M.C."/>
            <person name="Pachon D.M.R."/>
            <person name="Bonatelli M.L."/>
            <person name="Correr F.H."/>
            <person name="Franceschini L.M."/>
            <person name="Leite T.F."/>
            <person name="Margarido G.R.A."/>
            <person name="Almeida C.A."/>
            <person name="Ferrarezi J.A."/>
            <person name="Labate C.A."/>
        </authorList>
    </citation>
    <scope>NUCLEOTIDE SEQUENCE</scope>
    <source>
        <strain evidence="5">MF-1</strain>
    </source>
</reference>
<evidence type="ECO:0000256" key="2">
    <source>
        <dbReference type="SAM" id="MobiDB-lite"/>
    </source>
</evidence>
<sequence length="671" mass="76603">MSSQSNDWMNPPNDNLNEDDYFNSLGTVKTSNKNVKDAGISRQEDKSRKLIKRLGVDDPNYQSNQIKSIATSNVQLGGPGYQWRLMKLKRTLEAAREENRPIEEIAFERYGSIDAWNQALEERRFVEQRQSIGSSTSQTNSPIKTSSDHELKFIFSANNNAQSRSSSRSSFRKPTSSLSTPNHHHNDKSFNKPGQTPSNSISYSNSPSTPSTPIPSVIDPITNRIALATPSNSKSVNSSLLNKLQAKLLKAKMMNPEQVAELEEQYQNALEAQKTNDSATQVQMVPSLDGRGRMYDNGIGNEPEPGPSRPGNKRRKEAKFQTRDPKTGELIRYNPDDDQLSLREMVRQERFQAGADDQKNMDAEMASRIMADGHFENDLDYMDDNADRLARKKMRTEASKRLFAHNDYARTKKALETCHFCFQDNGSPPHNLAIVSSGTRVYLCCPEFEELVDGHCWIVPIEHFLCSLEADDDVWEEIKNYMKCLMKMFAEKHDKGVIFYETVLSFKHQKHSYIEAVPVSWDLLEDIPGYFKQSILSSESEWSQHRKLINFADRPGGFRKSMVSKLPYFMVTWDYKGAKGYGHVIEGNEESSSRGVRGDNDLEQVETIIDEAGKGEKFPRYFAAEIIGNLLQLEPRKWRKPKRIDFKLKDKRVNFFLNTIGYSKFDWTGLI</sequence>
<comment type="caution">
    <text evidence="5">The sequence shown here is derived from an EMBL/GenBank/DDBJ whole genome shotgun (WGS) entry which is preliminary data.</text>
</comment>
<evidence type="ECO:0000313" key="6">
    <source>
        <dbReference type="Proteomes" id="UP000765509"/>
    </source>
</evidence>
<dbReference type="EMBL" id="AVOT02019922">
    <property type="protein sequence ID" value="MBW0507806.1"/>
    <property type="molecule type" value="Genomic_DNA"/>
</dbReference>
<dbReference type="PANTHER" id="PTHR12072">
    <property type="entry name" value="CWF19, CELL CYCLE CONTROL PROTEIN"/>
    <property type="match status" value="1"/>
</dbReference>
<organism evidence="5 6">
    <name type="scientific">Austropuccinia psidii MF-1</name>
    <dbReference type="NCBI Taxonomy" id="1389203"/>
    <lineage>
        <taxon>Eukaryota</taxon>
        <taxon>Fungi</taxon>
        <taxon>Dikarya</taxon>
        <taxon>Basidiomycota</taxon>
        <taxon>Pucciniomycotina</taxon>
        <taxon>Pucciniomycetes</taxon>
        <taxon>Pucciniales</taxon>
        <taxon>Sphaerophragmiaceae</taxon>
        <taxon>Austropuccinia</taxon>
    </lineage>
</organism>
<dbReference type="GO" id="GO:0000398">
    <property type="term" value="P:mRNA splicing, via spliceosome"/>
    <property type="evidence" value="ECO:0007669"/>
    <property type="project" value="TreeGrafter"/>
</dbReference>
<dbReference type="InterPro" id="IPR040194">
    <property type="entry name" value="Cwf19-like"/>
</dbReference>
<evidence type="ECO:0000313" key="5">
    <source>
        <dbReference type="EMBL" id="MBW0507806.1"/>
    </source>
</evidence>
<dbReference type="Pfam" id="PF04677">
    <property type="entry name" value="CwfJ_C_1"/>
    <property type="match status" value="1"/>
</dbReference>
<name>A0A9Q3HJK2_9BASI</name>
<evidence type="ECO:0000256" key="1">
    <source>
        <dbReference type="ARBA" id="ARBA00006795"/>
    </source>
</evidence>
<dbReference type="Proteomes" id="UP000765509">
    <property type="component" value="Unassembled WGS sequence"/>
</dbReference>